<dbReference type="AlphaFoldDB" id="A0A1D7TZ48"/>
<evidence type="ECO:0000313" key="1">
    <source>
        <dbReference type="EMBL" id="AOO80397.1"/>
    </source>
</evidence>
<protein>
    <submittedName>
        <fullName evidence="1">Uncharacterized protein</fullName>
    </submittedName>
</protein>
<dbReference type="EMBL" id="CP017147">
    <property type="protein sequence ID" value="AOO80397.1"/>
    <property type="molecule type" value="Genomic_DNA"/>
</dbReference>
<organism evidence="1 2">
    <name type="scientific">Bosea vaviloviae</name>
    <dbReference type="NCBI Taxonomy" id="1526658"/>
    <lineage>
        <taxon>Bacteria</taxon>
        <taxon>Pseudomonadati</taxon>
        <taxon>Pseudomonadota</taxon>
        <taxon>Alphaproteobacteria</taxon>
        <taxon>Hyphomicrobiales</taxon>
        <taxon>Boseaceae</taxon>
        <taxon>Bosea</taxon>
    </lineage>
</organism>
<name>A0A1D7TZ48_9HYPH</name>
<dbReference type="KEGG" id="bvv:BHK69_07900"/>
<reference evidence="1 2" key="1">
    <citation type="journal article" date="2015" name="Antonie Van Leeuwenhoek">
        <title>Bosea vaviloviae sp. nov., a new species of slow-growing rhizobia isolated from nodules of the relict species Vavilovia formosa (Stev.) Fed.</title>
        <authorList>
            <person name="Safronova V.I."/>
            <person name="Kuznetsova I.G."/>
            <person name="Sazanova A.L."/>
            <person name="Kimeklis A.K."/>
            <person name="Belimov A.A."/>
            <person name="Andronov E.E."/>
            <person name="Pinaev A.G."/>
            <person name="Chizhevskaya E.P."/>
            <person name="Pukhaev A.R."/>
            <person name="Popov K.P."/>
            <person name="Willems A."/>
            <person name="Tikhonovich I.A."/>
        </authorList>
    </citation>
    <scope>NUCLEOTIDE SEQUENCE [LARGE SCALE GENOMIC DNA]</scope>
    <source>
        <strain evidence="1 2">Vaf18</strain>
    </source>
</reference>
<proteinExistence type="predicted"/>
<dbReference type="RefSeq" id="WP_069689617.1">
    <property type="nucleotide sequence ID" value="NZ_CP017147.1"/>
</dbReference>
<keyword evidence="2" id="KW-1185">Reference proteome</keyword>
<gene>
    <name evidence="1" type="ORF">BHK69_07900</name>
</gene>
<evidence type="ECO:0000313" key="2">
    <source>
        <dbReference type="Proteomes" id="UP000094969"/>
    </source>
</evidence>
<dbReference type="Proteomes" id="UP000094969">
    <property type="component" value="Chromosome"/>
</dbReference>
<sequence length="65" mass="7008">MRREFGHEGVQNPEIDGIAYPLNGQIDTPQAGIAGLFDLNARAAADADDAVFPSRVTIHPIFGWS</sequence>
<accession>A0A1D7TZ48</accession>